<dbReference type="eggNOG" id="COG5492">
    <property type="taxonomic scope" value="Bacteria"/>
</dbReference>
<dbReference type="Proteomes" id="UP000008212">
    <property type="component" value="Chromosome"/>
</dbReference>
<dbReference type="OrthoDB" id="358519at2"/>
<sequence length="460" mass="49125">MRQRVKTVLFIGLALIALFGMTACPQRAKPKAEEPAPPPGPQKVTFSVEGTPANGTLKAMAGSTEITSGSKVPYGTTVTFTATVTAAEHYADEWTIKGGSFKTGGKDGDTTATVQITGETEVKVKFSRYKSVAFGTDGADLAAYLNSGTPAADGIYYIKVTGLKAEHLKGNLDMHESSPLAKILQAQPAKKVALKFGKLPAVTDINSCFKDCKNLVSAAAIPKGVTNMESCFYKCEGLTEAPVLPASVTNLCDCFYNCEGLTQAPEIPESVTNMNNCFNGCTNLIQISPFPANAKVTNMNGCFVECESLTQVPALPASVTDITNCFVKCKNLTQAPEIPASVTEMTNCFKECVKLTQAPSAIPKGVTNLYSCFFNCRKLTKAPVIPKSVTYMKYCFKFCGELTEVTLECNYGGEDDFKEAFFSCDKLTAGTIKVPADQVDAYKAGADDMGTQPDRFVAAP</sequence>
<evidence type="ECO:0000256" key="1">
    <source>
        <dbReference type="SAM" id="SignalP"/>
    </source>
</evidence>
<keyword evidence="3" id="KW-1185">Reference proteome</keyword>
<dbReference type="PANTHER" id="PTHR45661">
    <property type="entry name" value="SURFACE ANTIGEN"/>
    <property type="match status" value="1"/>
</dbReference>
<dbReference type="PATRIC" id="fig|243275.7.peg.2582"/>
<dbReference type="GeneID" id="2740954"/>
<dbReference type="STRING" id="243275.TDE_2735"/>
<dbReference type="KEGG" id="tde:TDE_2735"/>
<gene>
    <name evidence="2" type="ordered locus">TDE_2735</name>
</gene>
<name>Q73J41_TREDE</name>
<dbReference type="RefSeq" id="WP_010957306.1">
    <property type="nucleotide sequence ID" value="NC_002967.9"/>
</dbReference>
<keyword evidence="1" id="KW-0732">Signal</keyword>
<organism evidence="2 3">
    <name type="scientific">Treponema denticola (strain ATCC 35405 / DSM 14222 / CIP 103919 / JCM 8153 / KCTC 15104)</name>
    <dbReference type="NCBI Taxonomy" id="243275"/>
    <lineage>
        <taxon>Bacteria</taxon>
        <taxon>Pseudomonadati</taxon>
        <taxon>Spirochaetota</taxon>
        <taxon>Spirochaetia</taxon>
        <taxon>Spirochaetales</taxon>
        <taxon>Treponemataceae</taxon>
        <taxon>Treponema</taxon>
    </lineage>
</organism>
<dbReference type="Pfam" id="PF13306">
    <property type="entry name" value="LRR_5"/>
    <property type="match status" value="1"/>
</dbReference>
<dbReference type="InterPro" id="IPR026906">
    <property type="entry name" value="LRR_5"/>
</dbReference>
<evidence type="ECO:0000313" key="2">
    <source>
        <dbReference type="EMBL" id="AAS13252.1"/>
    </source>
</evidence>
<dbReference type="InterPro" id="IPR053139">
    <property type="entry name" value="Surface_bspA-like"/>
</dbReference>
<reference evidence="2 3" key="1">
    <citation type="journal article" date="2004" name="Proc. Natl. Acad. Sci. U.S.A.">
        <title>Comparison of the genome of the oral pathogen Treponema denticola with other spirochete genomes.</title>
        <authorList>
            <person name="Seshadri R."/>
            <person name="Myers G.S."/>
            <person name="Tettelin H."/>
            <person name="Eisen J.A."/>
            <person name="Heidelberg J.F."/>
            <person name="Dodson R.J."/>
            <person name="Davidsen T.M."/>
            <person name="DeBoy R.T."/>
            <person name="Fouts D.E."/>
            <person name="Haft D.H."/>
            <person name="Selengut J."/>
            <person name="Ren Q."/>
            <person name="Brinkac L.M."/>
            <person name="Madupu R."/>
            <person name="Kolonay J."/>
            <person name="Durkin S.A."/>
            <person name="Daugherty S.C."/>
            <person name="Shetty J."/>
            <person name="Shvartsbeyn A."/>
            <person name="Gebregeorgis E."/>
            <person name="Geer K."/>
            <person name="Tsegaye G."/>
            <person name="Malek J."/>
            <person name="Ayodeji B."/>
            <person name="Shatsman S."/>
            <person name="McLeod M.P."/>
            <person name="Smajs D."/>
            <person name="Howell J.K."/>
            <person name="Pal S."/>
            <person name="Amin A."/>
            <person name="Vashisth P."/>
            <person name="McNeill T.Z."/>
            <person name="Xiang Q."/>
            <person name="Sodergren E."/>
            <person name="Baca E."/>
            <person name="Weinstock G.M."/>
            <person name="Norris S.J."/>
            <person name="Fraser C.M."/>
            <person name="Paulsen I.T."/>
        </authorList>
    </citation>
    <scope>NUCLEOTIDE SEQUENCE [LARGE SCALE GENOMIC DNA]</scope>
    <source>
        <strain evidence="3">ATCC 35405 / DSM 14222 / CIP 103919 / JCM 8153 / KCTC 15104</strain>
    </source>
</reference>
<dbReference type="PROSITE" id="PS51257">
    <property type="entry name" value="PROKAR_LIPOPROTEIN"/>
    <property type="match status" value="1"/>
</dbReference>
<dbReference type="HOGENOM" id="CLU_053858_0_0_12"/>
<dbReference type="EMBL" id="AE017226">
    <property type="protein sequence ID" value="AAS13252.1"/>
    <property type="molecule type" value="Genomic_DNA"/>
</dbReference>
<dbReference type="PANTHER" id="PTHR45661:SF3">
    <property type="entry name" value="IG-LIKE DOMAIN-CONTAINING PROTEIN"/>
    <property type="match status" value="1"/>
</dbReference>
<dbReference type="AlphaFoldDB" id="Q73J41"/>
<evidence type="ECO:0000313" key="3">
    <source>
        <dbReference type="Proteomes" id="UP000008212"/>
    </source>
</evidence>
<feature type="chain" id="PRO_5004285790" evidence="1">
    <location>
        <begin position="29"/>
        <end position="460"/>
    </location>
</feature>
<dbReference type="InterPro" id="IPR032675">
    <property type="entry name" value="LRR_dom_sf"/>
</dbReference>
<dbReference type="PaxDb" id="243275-TDE_2735"/>
<dbReference type="Gene3D" id="3.80.10.10">
    <property type="entry name" value="Ribonuclease Inhibitor"/>
    <property type="match status" value="2"/>
</dbReference>
<proteinExistence type="predicted"/>
<accession>Q73J41</accession>
<protein>
    <submittedName>
        <fullName evidence="2">Surface antigen, putative</fullName>
    </submittedName>
</protein>
<feature type="signal peptide" evidence="1">
    <location>
        <begin position="1"/>
        <end position="28"/>
    </location>
</feature>